<evidence type="ECO:0000313" key="1">
    <source>
        <dbReference type="EMBL" id="KAJ8127016.1"/>
    </source>
</evidence>
<dbReference type="EMBL" id="JAPUUL010001596">
    <property type="protein sequence ID" value="KAJ8127016.1"/>
    <property type="molecule type" value="Genomic_DNA"/>
</dbReference>
<dbReference type="Proteomes" id="UP001153332">
    <property type="component" value="Unassembled WGS sequence"/>
</dbReference>
<sequence>MASDIHRKRTGRGLKVSEEIVLKEEMYEEMEDDMPRSYKYLAAHLQTDSPELNNRVSAYLASQTAMATMAKYNEINKMFSEAFPRAASFSHQTQNSLYMAPLMNKRHSSPSIPVPATSPISPTSRHHSISTQSHSSATDRLMSDASLSHTPTTVTAPTPDLSPATTSSDVMDPASTPYQMPQSAFPDLPLDPQLTQQATSSFTSELPNEVKMMANIDVNDPMAIYFSGDGAQSAFAMSDKYCGGVTLMPQLDSGDLDDHSREKPLNEYCETFFPTLDTIPTEYPETIPPDIFGQLGTPGCGGPAADNWESFVDFDTEQ</sequence>
<name>A0ACC2JHS8_9PEZI</name>
<comment type="caution">
    <text evidence="1">The sequence shown here is derived from an EMBL/GenBank/DDBJ whole genome shotgun (WGS) entry which is preliminary data.</text>
</comment>
<accession>A0ACC2JHS8</accession>
<reference evidence="1" key="1">
    <citation type="submission" date="2022-12" db="EMBL/GenBank/DDBJ databases">
        <title>Genome Sequence of Lasiodiplodia mahajangana.</title>
        <authorList>
            <person name="Buettner E."/>
        </authorList>
    </citation>
    <scope>NUCLEOTIDE SEQUENCE</scope>
    <source>
        <strain evidence="1">VT137</strain>
    </source>
</reference>
<keyword evidence="2" id="KW-1185">Reference proteome</keyword>
<gene>
    <name evidence="1" type="ORF">O1611_g6621</name>
</gene>
<proteinExistence type="predicted"/>
<protein>
    <submittedName>
        <fullName evidence="1">Uncharacterized protein</fullName>
    </submittedName>
</protein>
<evidence type="ECO:0000313" key="2">
    <source>
        <dbReference type="Proteomes" id="UP001153332"/>
    </source>
</evidence>
<organism evidence="1 2">
    <name type="scientific">Lasiodiplodia mahajangana</name>
    <dbReference type="NCBI Taxonomy" id="1108764"/>
    <lineage>
        <taxon>Eukaryota</taxon>
        <taxon>Fungi</taxon>
        <taxon>Dikarya</taxon>
        <taxon>Ascomycota</taxon>
        <taxon>Pezizomycotina</taxon>
        <taxon>Dothideomycetes</taxon>
        <taxon>Dothideomycetes incertae sedis</taxon>
        <taxon>Botryosphaeriales</taxon>
        <taxon>Botryosphaeriaceae</taxon>
        <taxon>Lasiodiplodia</taxon>
    </lineage>
</organism>